<accession>A0A166K5S2</accession>
<gene>
    <name evidence="1" type="ORF">FIBSPDRAFT_860503</name>
</gene>
<protein>
    <submittedName>
        <fullName evidence="1">Uncharacterized protein</fullName>
    </submittedName>
</protein>
<dbReference type="AlphaFoldDB" id="A0A166K5S2"/>
<sequence length="76" mass="8520">MDANDRSCQFPFLDNNFLYNEWCRLFDVPSEVLPVLVAIPRGASGTAQVMTALMYELDDNVVGIRWLHCQVVDGAA</sequence>
<proteinExistence type="predicted"/>
<organism evidence="1">
    <name type="scientific">Athelia psychrophila</name>
    <dbReference type="NCBI Taxonomy" id="1759441"/>
    <lineage>
        <taxon>Eukaryota</taxon>
        <taxon>Fungi</taxon>
        <taxon>Dikarya</taxon>
        <taxon>Basidiomycota</taxon>
        <taxon>Agaricomycotina</taxon>
        <taxon>Agaricomycetes</taxon>
        <taxon>Agaricomycetidae</taxon>
        <taxon>Atheliales</taxon>
        <taxon>Atheliaceae</taxon>
        <taxon>Athelia</taxon>
    </lineage>
</organism>
<dbReference type="EMBL" id="KV417546">
    <property type="protein sequence ID" value="KZP21558.1"/>
    <property type="molecule type" value="Genomic_DNA"/>
</dbReference>
<evidence type="ECO:0000313" key="1">
    <source>
        <dbReference type="EMBL" id="KZP21558.1"/>
    </source>
</evidence>
<reference evidence="1" key="1">
    <citation type="journal article" date="2016" name="Mol. Biol. Evol.">
        <title>Comparative Genomics of Early-Diverging Mushroom-Forming Fungi Provides Insights into the Origins of Lignocellulose Decay Capabilities.</title>
        <authorList>
            <person name="Nagy L.G."/>
            <person name="Riley R."/>
            <person name="Tritt A."/>
            <person name="Adam C."/>
            <person name="Daum C."/>
            <person name="Floudas D."/>
            <person name="Sun H."/>
            <person name="Yadav J.S."/>
            <person name="Pangilinan J."/>
            <person name="Larsson K.H."/>
            <person name="Matsuura K."/>
            <person name="Barry K."/>
            <person name="Labutti K."/>
            <person name="Kuo R."/>
            <person name="Ohm R.A."/>
            <person name="Bhattacharya S.S."/>
            <person name="Shirouzu T."/>
            <person name="Yoshinaga Y."/>
            <person name="Martin F.M."/>
            <person name="Grigoriev I.V."/>
            <person name="Hibbett D.S."/>
        </authorList>
    </citation>
    <scope>NUCLEOTIDE SEQUENCE [LARGE SCALE GENOMIC DNA]</scope>
    <source>
        <strain evidence="1">CBS 109695</strain>
    </source>
</reference>
<name>A0A166K5S2_9AGAM</name>